<evidence type="ECO:0000313" key="1">
    <source>
        <dbReference type="EMBL" id="KAI3805344.1"/>
    </source>
</evidence>
<reference evidence="2" key="1">
    <citation type="journal article" date="2022" name="Mol. Ecol. Resour.">
        <title>The genomes of chicory, endive, great burdock and yacon provide insights into Asteraceae palaeo-polyploidization history and plant inulin production.</title>
        <authorList>
            <person name="Fan W."/>
            <person name="Wang S."/>
            <person name="Wang H."/>
            <person name="Wang A."/>
            <person name="Jiang F."/>
            <person name="Liu H."/>
            <person name="Zhao H."/>
            <person name="Xu D."/>
            <person name="Zhang Y."/>
        </authorList>
    </citation>
    <scope>NUCLEOTIDE SEQUENCE [LARGE SCALE GENOMIC DNA]</scope>
    <source>
        <strain evidence="2">cv. Yunnan</strain>
    </source>
</reference>
<keyword evidence="2" id="KW-1185">Reference proteome</keyword>
<gene>
    <name evidence="1" type="ORF">L1987_27639</name>
</gene>
<name>A0ACB9IAQ6_9ASTR</name>
<proteinExistence type="predicted"/>
<reference evidence="1 2" key="2">
    <citation type="journal article" date="2022" name="Mol. Ecol. Resour.">
        <title>The genomes of chicory, endive, great burdock and yacon provide insights into Asteraceae paleo-polyploidization history and plant inulin production.</title>
        <authorList>
            <person name="Fan W."/>
            <person name="Wang S."/>
            <person name="Wang H."/>
            <person name="Wang A."/>
            <person name="Jiang F."/>
            <person name="Liu H."/>
            <person name="Zhao H."/>
            <person name="Xu D."/>
            <person name="Zhang Y."/>
        </authorList>
    </citation>
    <scope>NUCLEOTIDE SEQUENCE [LARGE SCALE GENOMIC DNA]</scope>
    <source>
        <strain evidence="2">cv. Yunnan</strain>
        <tissue evidence="1">Leaves</tissue>
    </source>
</reference>
<evidence type="ECO:0000313" key="2">
    <source>
        <dbReference type="Proteomes" id="UP001056120"/>
    </source>
</evidence>
<dbReference type="Proteomes" id="UP001056120">
    <property type="component" value="Linkage Group LG09"/>
</dbReference>
<sequence length="680" mass="77925">MSISYDDNEIGTVPPRLLCISDFRSWKVRFEQFVSETDENFWTSIFEGYVHPTYDYMGYYDVPKPVTALTKVEKQKFDREMTTRETLTMSLPKDIIHSLGKCPTSRDLWDSLKKKGEATSQAFVVLIKEVLEKPSYSQSDSSVDLTDSESIRSGESTQSTEIDVMSEESFQTVEDDLSELEIDAEPVIVDQKSEGDDDVFMAPGASSSEIKPDVFSNSETFCSNCVSVKDKMMRVMDDNVNLICDMKSMHTVNQKLKDNENVCIERIESLKRDISSLTLKIKEQAYHLDMSFAEIEKRNNDLVEIDKELAESNAEVIKLHRKLESFANASFLLGYYHENTEEGKGTSGIGYVPPPFNGNYSVTPEIINDEDLDPKTVLKVNPVTGEDMVYSDESDDEYFDEAKVEGIPKEIKVEESKVDSNSSENYTFGSSSNSRRVPYVRDSKDRRTCFHCNEIGHIVVNCPYKNKQKKHVVPEKVKPESKPVAKSGIPEKIKQKEVHVGESSSSASYRVKIPYMRDYIETRSCFSCGLVGHIQIVCPHKAKGNRHVTQEKVRTHGKPYDNPNVVKPRDTPKGNSKSEVRLSRSQRRRRNRRLRKTLEQQEFSQLKHFSNERKCSKTSHFKQKELNEQKYVWKSKVSVSDSSEQSPKIDERFDCEWSEVYYFDTDGRPMTTMAWVPISN</sequence>
<accession>A0ACB9IAQ6</accession>
<comment type="caution">
    <text evidence="1">The sequence shown here is derived from an EMBL/GenBank/DDBJ whole genome shotgun (WGS) entry which is preliminary data.</text>
</comment>
<organism evidence="1 2">
    <name type="scientific">Smallanthus sonchifolius</name>
    <dbReference type="NCBI Taxonomy" id="185202"/>
    <lineage>
        <taxon>Eukaryota</taxon>
        <taxon>Viridiplantae</taxon>
        <taxon>Streptophyta</taxon>
        <taxon>Embryophyta</taxon>
        <taxon>Tracheophyta</taxon>
        <taxon>Spermatophyta</taxon>
        <taxon>Magnoliopsida</taxon>
        <taxon>eudicotyledons</taxon>
        <taxon>Gunneridae</taxon>
        <taxon>Pentapetalae</taxon>
        <taxon>asterids</taxon>
        <taxon>campanulids</taxon>
        <taxon>Asterales</taxon>
        <taxon>Asteraceae</taxon>
        <taxon>Asteroideae</taxon>
        <taxon>Heliantheae alliance</taxon>
        <taxon>Millerieae</taxon>
        <taxon>Smallanthus</taxon>
    </lineage>
</organism>
<protein>
    <submittedName>
        <fullName evidence="1">Uncharacterized protein</fullName>
    </submittedName>
</protein>
<dbReference type="EMBL" id="CM042026">
    <property type="protein sequence ID" value="KAI3805344.1"/>
    <property type="molecule type" value="Genomic_DNA"/>
</dbReference>